<protein>
    <submittedName>
        <fullName evidence="1">Uncharacterized protein</fullName>
    </submittedName>
</protein>
<dbReference type="Ensembl" id="ENSCPBT00000003499.1">
    <property type="protein sequence ID" value="ENSCPBP00000002868.1"/>
    <property type="gene ID" value="ENSCPBG00000002315.1"/>
</dbReference>
<dbReference type="SUPFAM" id="SSF56815">
    <property type="entry name" value="Sec1/munc18-like (SM) proteins"/>
    <property type="match status" value="1"/>
</dbReference>
<dbReference type="InterPro" id="IPR036045">
    <property type="entry name" value="Sec1-like_sf"/>
</dbReference>
<reference evidence="1" key="2">
    <citation type="submission" date="2025-09" db="UniProtKB">
        <authorList>
            <consortium name="Ensembl"/>
        </authorList>
    </citation>
    <scope>IDENTIFICATION</scope>
</reference>
<keyword evidence="2" id="KW-1185">Reference proteome</keyword>
<evidence type="ECO:0000313" key="2">
    <source>
        <dbReference type="Proteomes" id="UP000694380"/>
    </source>
</evidence>
<organism evidence="1 2">
    <name type="scientific">Chrysemys picta bellii</name>
    <name type="common">Western painted turtle</name>
    <name type="synonym">Emys bellii</name>
    <dbReference type="NCBI Taxonomy" id="8478"/>
    <lineage>
        <taxon>Eukaryota</taxon>
        <taxon>Metazoa</taxon>
        <taxon>Chordata</taxon>
        <taxon>Craniata</taxon>
        <taxon>Vertebrata</taxon>
        <taxon>Euteleostomi</taxon>
        <taxon>Archelosauria</taxon>
        <taxon>Testudinata</taxon>
        <taxon>Testudines</taxon>
        <taxon>Cryptodira</taxon>
        <taxon>Durocryptodira</taxon>
        <taxon>Testudinoidea</taxon>
        <taxon>Emydidae</taxon>
        <taxon>Chrysemys</taxon>
    </lineage>
</organism>
<accession>A0A8C3F977</accession>
<dbReference type="Gene3D" id="3.40.50.2060">
    <property type="match status" value="1"/>
</dbReference>
<reference evidence="1" key="1">
    <citation type="submission" date="2025-08" db="UniProtKB">
        <authorList>
            <consortium name="Ensembl"/>
        </authorList>
    </citation>
    <scope>IDENTIFICATION</scope>
</reference>
<dbReference type="InterPro" id="IPR043154">
    <property type="entry name" value="Sec-1-like_dom1"/>
</dbReference>
<proteinExistence type="predicted"/>
<dbReference type="Proteomes" id="UP000694380">
    <property type="component" value="Unplaced"/>
</dbReference>
<dbReference type="AlphaFoldDB" id="A0A8C3F977"/>
<evidence type="ECO:0000313" key="1">
    <source>
        <dbReference type="Ensembl" id="ENSCPBP00000002868.1"/>
    </source>
</evidence>
<sequence>LRGVICSVKKEGEWKVLIVDHPTMRILSSCCTMSDIVDEGITLICAETNLKWPNALQLALMSMRATPN</sequence>
<dbReference type="GeneTree" id="ENSGT01050000245655"/>
<name>A0A8C3F977_CHRPI</name>